<dbReference type="Gene3D" id="3.40.47.10">
    <property type="match status" value="1"/>
</dbReference>
<feature type="domain" description="Thiolase C-terminal" evidence="1">
    <location>
        <begin position="264"/>
        <end position="378"/>
    </location>
</feature>
<dbReference type="InterPro" id="IPR055140">
    <property type="entry name" value="Thiolase_C_2"/>
</dbReference>
<gene>
    <name evidence="2" type="ORF">FQV27_14095</name>
</gene>
<dbReference type="PANTHER" id="PTHR42870:SF1">
    <property type="entry name" value="NON-SPECIFIC LIPID-TRANSFER PROTEIN-LIKE 2"/>
    <property type="match status" value="1"/>
</dbReference>
<accession>A0A5C6S286</accession>
<name>A0A5C6S286_9RHOB</name>
<dbReference type="PANTHER" id="PTHR42870">
    <property type="entry name" value="ACETYL-COA C-ACETYLTRANSFERASE"/>
    <property type="match status" value="1"/>
</dbReference>
<dbReference type="AlphaFoldDB" id="A0A5C6S286"/>
<dbReference type="Pfam" id="PF22691">
    <property type="entry name" value="Thiolase_C_1"/>
    <property type="match status" value="1"/>
</dbReference>
<dbReference type="InterPro" id="IPR016039">
    <property type="entry name" value="Thiolase-like"/>
</dbReference>
<organism evidence="2 3">
    <name type="scientific">Paracoccus aurantiacus</name>
    <dbReference type="NCBI Taxonomy" id="2599412"/>
    <lineage>
        <taxon>Bacteria</taxon>
        <taxon>Pseudomonadati</taxon>
        <taxon>Pseudomonadota</taxon>
        <taxon>Alphaproteobacteria</taxon>
        <taxon>Rhodobacterales</taxon>
        <taxon>Paracoccaceae</taxon>
        <taxon>Paracoccus</taxon>
    </lineage>
</organism>
<keyword evidence="3" id="KW-1185">Reference proteome</keyword>
<dbReference type="GO" id="GO:0003988">
    <property type="term" value="F:acetyl-CoA C-acyltransferase activity"/>
    <property type="evidence" value="ECO:0007669"/>
    <property type="project" value="UniProtKB-ARBA"/>
</dbReference>
<dbReference type="EMBL" id="VOPL01000006">
    <property type="protein sequence ID" value="TXB67732.1"/>
    <property type="molecule type" value="Genomic_DNA"/>
</dbReference>
<evidence type="ECO:0000259" key="1">
    <source>
        <dbReference type="Pfam" id="PF22691"/>
    </source>
</evidence>
<dbReference type="InterPro" id="IPR002155">
    <property type="entry name" value="Thiolase"/>
</dbReference>
<dbReference type="Proteomes" id="UP000321562">
    <property type="component" value="Unassembled WGS sequence"/>
</dbReference>
<dbReference type="CDD" id="cd00829">
    <property type="entry name" value="SCP-x_thiolase"/>
    <property type="match status" value="1"/>
</dbReference>
<protein>
    <submittedName>
        <fullName evidence="2">Thiolase family protein</fullName>
    </submittedName>
</protein>
<comment type="caution">
    <text evidence="2">The sequence shown here is derived from an EMBL/GenBank/DDBJ whole genome shotgun (WGS) entry which is preliminary data.</text>
</comment>
<dbReference type="OrthoDB" id="9790314at2"/>
<dbReference type="SUPFAM" id="SSF53901">
    <property type="entry name" value="Thiolase-like"/>
    <property type="match status" value="1"/>
</dbReference>
<evidence type="ECO:0000313" key="3">
    <source>
        <dbReference type="Proteomes" id="UP000321562"/>
    </source>
</evidence>
<dbReference type="PIRSF" id="PIRSF000429">
    <property type="entry name" value="Ac-CoA_Ac_transf"/>
    <property type="match status" value="1"/>
</dbReference>
<reference evidence="2 3" key="1">
    <citation type="submission" date="2019-08" db="EMBL/GenBank/DDBJ databases">
        <authorList>
            <person name="Ye J."/>
        </authorList>
    </citation>
    <scope>NUCLEOTIDE SEQUENCE [LARGE SCALE GENOMIC DNA]</scope>
    <source>
        <strain evidence="2 3">TK008</strain>
    </source>
</reference>
<evidence type="ECO:0000313" key="2">
    <source>
        <dbReference type="EMBL" id="TXB67732.1"/>
    </source>
</evidence>
<sequence>MWTGPVKRSRQSYDGVALVAPASVPYRRYSIESAHWWIAQALRTSLQSAGLQKADLDGLCLASFTLFPDTAVGLTQHLGLSPRWLDHIPMGGAAGIVAMRRAARAVQAGDADIVACVAGDTNHIDSFRQLLSSFSRFAMDAAYPYGYGGPNANFALLTDRYMHEYGATREDFGRIAVSQRANALKNPRAIMKKPLSMQQYLDARPIADPIALFDCVMPCAGAEAFLVMTVEEAERRALPYATLAGAIERHNAHADDPVQLRGGWTIDAGELYEMAGCTPQDIDLLQTYDDYPVISLMQIEDLGFCAKGEGPQFLRSRDLTISGDFPHNTSGGQLSGGQAGAAGGFIGLVEAIRQVTGRAEGTQVAGARTAMVSGFGMINYDRGLCTGAAILKGAGP</sequence>
<proteinExistence type="predicted"/>